<dbReference type="EMBL" id="JABDHM010000349">
    <property type="protein sequence ID" value="KAF5215244.1"/>
    <property type="molecule type" value="Genomic_DNA"/>
</dbReference>
<accession>A0A7J6XL34</accession>
<gene>
    <name evidence="1" type="ORF">ECC02_012088</name>
</gene>
<dbReference type="AlphaFoldDB" id="A0A7J6XL34"/>
<dbReference type="VEuPathDB" id="TriTrypDB:ECC02_012088"/>
<protein>
    <submittedName>
        <fullName evidence="1">Uncharacterized protein</fullName>
    </submittedName>
</protein>
<name>A0A7J6XL34_TRYCR</name>
<reference evidence="1 2" key="1">
    <citation type="journal article" date="2019" name="Genome Biol. Evol.">
        <title>Nanopore Sequencing Significantly Improves Genome Assembly of the Protozoan Parasite Trypanosoma cruzi.</title>
        <authorList>
            <person name="Diaz-Viraque F."/>
            <person name="Pita S."/>
            <person name="Greif G."/>
            <person name="de Souza R.C.M."/>
            <person name="Iraola G."/>
            <person name="Robello C."/>
        </authorList>
    </citation>
    <scope>NUCLEOTIDE SEQUENCE [LARGE SCALE GENOMIC DNA]</scope>
    <source>
        <strain evidence="1 2">Berenice</strain>
    </source>
</reference>
<proteinExistence type="predicted"/>
<dbReference type="Proteomes" id="UP000583944">
    <property type="component" value="Unassembled WGS sequence"/>
</dbReference>
<evidence type="ECO:0000313" key="2">
    <source>
        <dbReference type="Proteomes" id="UP000583944"/>
    </source>
</evidence>
<evidence type="ECO:0000313" key="1">
    <source>
        <dbReference type="EMBL" id="KAF5215244.1"/>
    </source>
</evidence>
<sequence length="263" mass="28302">MHGSPKVQQLVGGGIARQEARWLQSQLGLDDVPDACGRNAFHELAGAAAQRYRSVGGRGWMPFSPDWAGVAKPRVADSAGRPLHVGGYRTARGRHASPHGLDGAVPLHVFRRGQAPVPRATAVGCGRALPYLLGEVHRIRRYRWRRVGLWVPCCFCRLQLHGVADLRVSAEHWAIGFPGLRAQGTRGVNTGVLPAGCCRPCPRARSGACASGFWMLRAALLCDGGPAADCLLCQMRWQWRGPIPPAMESRMGTAGDSMPGPLP</sequence>
<comment type="caution">
    <text evidence="1">The sequence shown here is derived from an EMBL/GenBank/DDBJ whole genome shotgun (WGS) entry which is preliminary data.</text>
</comment>
<organism evidence="1 2">
    <name type="scientific">Trypanosoma cruzi</name>
    <dbReference type="NCBI Taxonomy" id="5693"/>
    <lineage>
        <taxon>Eukaryota</taxon>
        <taxon>Discoba</taxon>
        <taxon>Euglenozoa</taxon>
        <taxon>Kinetoplastea</taxon>
        <taxon>Metakinetoplastina</taxon>
        <taxon>Trypanosomatida</taxon>
        <taxon>Trypanosomatidae</taxon>
        <taxon>Trypanosoma</taxon>
        <taxon>Schizotrypanum</taxon>
    </lineage>
</organism>